<sequence length="256" mass="29972">MSRRPLSAIIKDWNTKSRIPGRKTPSQLRKAIKEAPDSMEAKLHTNPYGICINYHQRSPLIIYRIFPSKLLLRFGLAWHPETSRKWAFPTLRKTSGFGYYVNFKKDVLQELQKGAYQAIFRGVATYRSDMLEHVQNAVFQQTYTEFCNHPVHIYDILTPIKEKQWTGTVEYIAEYQCILAFDVTDTTICELDHQIRSQHHIPCYNMSQLWPQESIEKLKIQLNIPKESSLTLGVPRSMNTVQLAIDLWHCRQFITQ</sequence>
<protein>
    <submittedName>
        <fullName evidence="1">Uncharacterized protein</fullName>
    </submittedName>
</protein>
<evidence type="ECO:0000313" key="2">
    <source>
        <dbReference type="Proteomes" id="UP000054107"/>
    </source>
</evidence>
<evidence type="ECO:0000313" key="1">
    <source>
        <dbReference type="EMBL" id="CEP18009.1"/>
    </source>
</evidence>
<proteinExistence type="predicted"/>
<gene>
    <name evidence="1" type="primary">PARPA_12309.1 scaffold 44939</name>
</gene>
<reference evidence="1 2" key="1">
    <citation type="submission" date="2014-09" db="EMBL/GenBank/DDBJ databases">
        <authorList>
            <person name="Ellenberger Sabrina"/>
        </authorList>
    </citation>
    <scope>NUCLEOTIDE SEQUENCE [LARGE SCALE GENOMIC DNA]</scope>
    <source>
        <strain evidence="1 2">CBS 412.66</strain>
    </source>
</reference>
<dbReference type="EMBL" id="LN733737">
    <property type="protein sequence ID" value="CEP18009.1"/>
    <property type="molecule type" value="Genomic_DNA"/>
</dbReference>
<dbReference type="Proteomes" id="UP000054107">
    <property type="component" value="Unassembled WGS sequence"/>
</dbReference>
<dbReference type="OrthoDB" id="3363286at2759"/>
<organism evidence="1 2">
    <name type="scientific">Parasitella parasitica</name>
    <dbReference type="NCBI Taxonomy" id="35722"/>
    <lineage>
        <taxon>Eukaryota</taxon>
        <taxon>Fungi</taxon>
        <taxon>Fungi incertae sedis</taxon>
        <taxon>Mucoromycota</taxon>
        <taxon>Mucoromycotina</taxon>
        <taxon>Mucoromycetes</taxon>
        <taxon>Mucorales</taxon>
        <taxon>Mucorineae</taxon>
        <taxon>Mucoraceae</taxon>
        <taxon>Parasitella</taxon>
    </lineage>
</organism>
<dbReference type="AlphaFoldDB" id="A0A0B7NSR4"/>
<name>A0A0B7NSR4_9FUNG</name>
<accession>A0A0B7NSR4</accession>
<keyword evidence="2" id="KW-1185">Reference proteome</keyword>
<dbReference type="STRING" id="35722.A0A0B7NSR4"/>